<proteinExistence type="predicted"/>
<reference evidence="2 3" key="1">
    <citation type="submission" date="2019-04" db="EMBL/GenBank/DDBJ databases">
        <title>Comparative genomics and transcriptomics to analyze fruiting body development in filamentous ascomycetes.</title>
        <authorList>
            <consortium name="DOE Joint Genome Institute"/>
            <person name="Lutkenhaus R."/>
            <person name="Traeger S."/>
            <person name="Breuer J."/>
            <person name="Kuo A."/>
            <person name="Lipzen A."/>
            <person name="Pangilinan J."/>
            <person name="Dilworth D."/>
            <person name="Sandor L."/>
            <person name="Poggeler S."/>
            <person name="Barry K."/>
            <person name="Grigoriev I.V."/>
            <person name="Nowrousian M."/>
        </authorList>
    </citation>
    <scope>NUCLEOTIDE SEQUENCE [LARGE SCALE GENOMIC DNA]</scope>
    <source>
        <strain evidence="2 3">CBS 389.68</strain>
    </source>
</reference>
<feature type="region of interest" description="Disordered" evidence="1">
    <location>
        <begin position="154"/>
        <end position="189"/>
    </location>
</feature>
<organism evidence="2 3">
    <name type="scientific">Ascodesmis nigricans</name>
    <dbReference type="NCBI Taxonomy" id="341454"/>
    <lineage>
        <taxon>Eukaryota</taxon>
        <taxon>Fungi</taxon>
        <taxon>Dikarya</taxon>
        <taxon>Ascomycota</taxon>
        <taxon>Pezizomycotina</taxon>
        <taxon>Pezizomycetes</taxon>
        <taxon>Pezizales</taxon>
        <taxon>Ascodesmidaceae</taxon>
        <taxon>Ascodesmis</taxon>
    </lineage>
</organism>
<evidence type="ECO:0000313" key="3">
    <source>
        <dbReference type="Proteomes" id="UP000298138"/>
    </source>
</evidence>
<protein>
    <submittedName>
        <fullName evidence="2">Uncharacterized protein</fullName>
    </submittedName>
</protein>
<name>A0A4S2MSW5_9PEZI</name>
<accession>A0A4S2MSW5</accession>
<evidence type="ECO:0000256" key="1">
    <source>
        <dbReference type="SAM" id="MobiDB-lite"/>
    </source>
</evidence>
<dbReference type="InParanoid" id="A0A4S2MSW5"/>
<sequence>EFRTRPHESHLPSSNFLIPITKKPQPRLPRIPLSFRFAVSCDVPRSRLDYFSSKDVSSVADPPLLSTSPKHDCPRRHRQRTAYRISRFSIAVFSRCGQLLVELRPIPRIRSCSLSTYPQLDGPKSNTLRLFNRPTVSTRPYGRQEYPTERCLAGLSRHRRATATPDATVTSTSSPQRVSSPIPYDTQSL</sequence>
<gene>
    <name evidence="2" type="ORF">EX30DRAFT_397091</name>
</gene>
<dbReference type="AlphaFoldDB" id="A0A4S2MSW5"/>
<dbReference type="EMBL" id="ML220131">
    <property type="protein sequence ID" value="TGZ79517.1"/>
    <property type="molecule type" value="Genomic_DNA"/>
</dbReference>
<feature type="non-terminal residue" evidence="2">
    <location>
        <position position="1"/>
    </location>
</feature>
<evidence type="ECO:0000313" key="2">
    <source>
        <dbReference type="EMBL" id="TGZ79517.1"/>
    </source>
</evidence>
<feature type="compositionally biased region" description="Polar residues" evidence="1">
    <location>
        <begin position="165"/>
        <end position="189"/>
    </location>
</feature>
<keyword evidence="3" id="KW-1185">Reference proteome</keyword>
<dbReference type="Proteomes" id="UP000298138">
    <property type="component" value="Unassembled WGS sequence"/>
</dbReference>